<dbReference type="AlphaFoldDB" id="A0A2M7D9D0"/>
<sequence length="177" mass="20656">MIRKNIKERIKEYFFLNPTAKLRVRQIEKKLKLPLPSVIRYCREFEKEGILTTIRIGNIVFYTADRASSKFLLEKKLFNIKRVYDSGLVDYLRTEFHNPAVVVFGSYSKGEDVEDSDIDLYIETASNKNLNLSKFEKYLERKIQVFVHKNIREVSNPGLANNIINGIALNGFVEVFK</sequence>
<evidence type="ECO:0000259" key="1">
    <source>
        <dbReference type="Pfam" id="PF01909"/>
    </source>
</evidence>
<dbReference type="EMBL" id="PETZ01000037">
    <property type="protein sequence ID" value="PIV45053.1"/>
    <property type="molecule type" value="Genomic_DNA"/>
</dbReference>
<name>A0A2M7D9D0_9BACT</name>
<dbReference type="InterPro" id="IPR002934">
    <property type="entry name" value="Polymerase_NTP_transf_dom"/>
</dbReference>
<dbReference type="GO" id="GO:0016779">
    <property type="term" value="F:nucleotidyltransferase activity"/>
    <property type="evidence" value="ECO:0007669"/>
    <property type="project" value="InterPro"/>
</dbReference>
<feature type="domain" description="Polymerase nucleotidyl transferase" evidence="1">
    <location>
        <begin position="88"/>
        <end position="145"/>
    </location>
</feature>
<dbReference type="CDD" id="cd05403">
    <property type="entry name" value="NT_KNTase_like"/>
    <property type="match status" value="1"/>
</dbReference>
<dbReference type="InterPro" id="IPR043519">
    <property type="entry name" value="NT_sf"/>
</dbReference>
<reference evidence="3" key="1">
    <citation type="submission" date="2017-09" db="EMBL/GenBank/DDBJ databases">
        <title>Depth-based differentiation of microbial function through sediment-hosted aquifers and enrichment of novel symbionts in the deep terrestrial subsurface.</title>
        <authorList>
            <person name="Probst A.J."/>
            <person name="Ladd B."/>
            <person name="Jarett J.K."/>
            <person name="Geller-Mcgrath D.E."/>
            <person name="Sieber C.M.K."/>
            <person name="Emerson J.B."/>
            <person name="Anantharaman K."/>
            <person name="Thomas B.C."/>
            <person name="Malmstrom R."/>
            <person name="Stieglmeier M."/>
            <person name="Klingl A."/>
            <person name="Woyke T."/>
            <person name="Ryan C.M."/>
            <person name="Banfield J.F."/>
        </authorList>
    </citation>
    <scope>NUCLEOTIDE SEQUENCE [LARGE SCALE GENOMIC DNA]</scope>
</reference>
<evidence type="ECO:0000313" key="2">
    <source>
        <dbReference type="EMBL" id="PIV45053.1"/>
    </source>
</evidence>
<proteinExistence type="predicted"/>
<accession>A0A2M7D9D0</accession>
<evidence type="ECO:0000313" key="3">
    <source>
        <dbReference type="Proteomes" id="UP000230864"/>
    </source>
</evidence>
<comment type="caution">
    <text evidence="2">The sequence shown here is derived from an EMBL/GenBank/DDBJ whole genome shotgun (WGS) entry which is preliminary data.</text>
</comment>
<protein>
    <recommendedName>
        <fullName evidence="1">Polymerase nucleotidyl transferase domain-containing protein</fullName>
    </recommendedName>
</protein>
<dbReference type="SUPFAM" id="SSF81301">
    <property type="entry name" value="Nucleotidyltransferase"/>
    <property type="match status" value="1"/>
</dbReference>
<dbReference type="Proteomes" id="UP000230864">
    <property type="component" value="Unassembled WGS sequence"/>
</dbReference>
<dbReference type="Gene3D" id="3.30.460.10">
    <property type="entry name" value="Beta Polymerase, domain 2"/>
    <property type="match status" value="1"/>
</dbReference>
<gene>
    <name evidence="2" type="ORF">COS25_01890</name>
</gene>
<organism evidence="2 3">
    <name type="scientific">Candidatus Nealsonbacteria bacterium CG02_land_8_20_14_3_00_37_10</name>
    <dbReference type="NCBI Taxonomy" id="1974699"/>
    <lineage>
        <taxon>Bacteria</taxon>
        <taxon>Candidatus Nealsoniibacteriota</taxon>
    </lineage>
</organism>
<dbReference type="Pfam" id="PF01909">
    <property type="entry name" value="NTP_transf_2"/>
    <property type="match status" value="1"/>
</dbReference>